<dbReference type="InterPro" id="IPR006311">
    <property type="entry name" value="TAT_signal"/>
</dbReference>
<dbReference type="PROSITE" id="PS51318">
    <property type="entry name" value="TAT"/>
    <property type="match status" value="1"/>
</dbReference>
<comment type="caution">
    <text evidence="6">The sequence shown here is derived from an EMBL/GenBank/DDBJ whole genome shotgun (WGS) entry which is preliminary data.</text>
</comment>
<accession>A0A437M9F0</accession>
<dbReference type="EMBL" id="SACN01000001">
    <property type="protein sequence ID" value="RVT94269.1"/>
    <property type="molecule type" value="Genomic_DNA"/>
</dbReference>
<keyword evidence="3" id="KW-0813">Transport</keyword>
<dbReference type="Pfam" id="PF13458">
    <property type="entry name" value="Peripla_BP_6"/>
    <property type="match status" value="1"/>
</dbReference>
<organism evidence="6 7">
    <name type="scientific">Sphingomonas crocodyli</name>
    <dbReference type="NCBI Taxonomy" id="1979270"/>
    <lineage>
        <taxon>Bacteria</taxon>
        <taxon>Pseudomonadati</taxon>
        <taxon>Pseudomonadota</taxon>
        <taxon>Alphaproteobacteria</taxon>
        <taxon>Sphingomonadales</taxon>
        <taxon>Sphingomonadaceae</taxon>
        <taxon>Sphingomonas</taxon>
    </lineage>
</organism>
<dbReference type="AlphaFoldDB" id="A0A437M9F0"/>
<dbReference type="PANTHER" id="PTHR30483:SF6">
    <property type="entry name" value="PERIPLASMIC BINDING PROTEIN OF ABC TRANSPORTER FOR NATURAL AMINO ACIDS"/>
    <property type="match status" value="1"/>
</dbReference>
<dbReference type="PROSITE" id="PS51257">
    <property type="entry name" value="PROKAR_LIPOPROTEIN"/>
    <property type="match status" value="1"/>
</dbReference>
<comment type="similarity">
    <text evidence="1">Belongs to the leucine-binding protein family.</text>
</comment>
<feature type="domain" description="Leucine-binding protein" evidence="5">
    <location>
        <begin position="61"/>
        <end position="376"/>
    </location>
</feature>
<evidence type="ECO:0000256" key="2">
    <source>
        <dbReference type="ARBA" id="ARBA00022729"/>
    </source>
</evidence>
<dbReference type="SUPFAM" id="SSF53822">
    <property type="entry name" value="Periplasmic binding protein-like I"/>
    <property type="match status" value="1"/>
</dbReference>
<dbReference type="RefSeq" id="WP_127743596.1">
    <property type="nucleotide sequence ID" value="NZ_SACN01000001.1"/>
</dbReference>
<keyword evidence="3" id="KW-0029">Amino-acid transport</keyword>
<evidence type="ECO:0000313" key="7">
    <source>
        <dbReference type="Proteomes" id="UP000282971"/>
    </source>
</evidence>
<dbReference type="InterPro" id="IPR028082">
    <property type="entry name" value="Peripla_BP_I"/>
</dbReference>
<evidence type="ECO:0000256" key="3">
    <source>
        <dbReference type="ARBA" id="ARBA00022970"/>
    </source>
</evidence>
<keyword evidence="2" id="KW-0732">Signal</keyword>
<proteinExistence type="inferred from homology"/>
<dbReference type="OrthoDB" id="7210494at2"/>
<dbReference type="PANTHER" id="PTHR30483">
    <property type="entry name" value="LEUCINE-SPECIFIC-BINDING PROTEIN"/>
    <property type="match status" value="1"/>
</dbReference>
<protein>
    <submittedName>
        <fullName evidence="6">Penicillin-binding protein activator</fullName>
    </submittedName>
</protein>
<name>A0A437M9F0_9SPHN</name>
<dbReference type="CDD" id="cd06339">
    <property type="entry name" value="PBP1_YraM_LppC_lipoprotein-like"/>
    <property type="match status" value="1"/>
</dbReference>
<evidence type="ECO:0000313" key="6">
    <source>
        <dbReference type="EMBL" id="RVT94269.1"/>
    </source>
</evidence>
<reference evidence="6 7" key="1">
    <citation type="submission" date="2019-01" db="EMBL/GenBank/DDBJ databases">
        <authorList>
            <person name="Chen W.-M."/>
        </authorList>
    </citation>
    <scope>NUCLEOTIDE SEQUENCE [LARGE SCALE GENOMIC DNA]</scope>
    <source>
        <strain evidence="6 7">CCP-7</strain>
    </source>
</reference>
<evidence type="ECO:0000259" key="5">
    <source>
        <dbReference type="Pfam" id="PF13458"/>
    </source>
</evidence>
<keyword evidence="7" id="KW-1185">Reference proteome</keyword>
<sequence length="392" mass="40920">MAEAPRRDQRSRRSFVAGATLLTMLLASCSGVVPRGGRPAPAAPKPESQSEIAPQDQPRHRVAVLVPLSGPNAAVGQSIANAASMALIDTSNKSIRLTTYDTATGAAAAAKRALADGNRLFLGPLLSDDVAAVATEARAESVPVVAYSNDAAVAGNGVYLMGFSPSQSVDRVVRYAKGRGITKFAALVPAGVYGRNASTAMIRAVEGAGGSLVAMKSFDRTPKSLSMAVAQLGKGQPYDAVLVADNARIATQAVPLIRKATSPQARVMGTELWQAESALLTSPVLAGSWFASVSDKRYRQLAAGYKRQFGRAPFRLASLGYDSMLLVIKAAGSWKVGDRFPANMLRDPDGFVGVDGAFRFGPTGIAERALEVQELSPAGAKTVSEAPASFKQ</sequence>
<dbReference type="Proteomes" id="UP000282971">
    <property type="component" value="Unassembled WGS sequence"/>
</dbReference>
<evidence type="ECO:0000256" key="4">
    <source>
        <dbReference type="SAM" id="MobiDB-lite"/>
    </source>
</evidence>
<dbReference type="Gene3D" id="3.40.50.2300">
    <property type="match status" value="2"/>
</dbReference>
<dbReference type="InterPro" id="IPR051010">
    <property type="entry name" value="BCAA_transport"/>
</dbReference>
<dbReference type="InterPro" id="IPR028081">
    <property type="entry name" value="Leu-bd"/>
</dbReference>
<evidence type="ECO:0000256" key="1">
    <source>
        <dbReference type="ARBA" id="ARBA00010062"/>
    </source>
</evidence>
<gene>
    <name evidence="6" type="ORF">EOD43_10590</name>
</gene>
<feature type="region of interest" description="Disordered" evidence="4">
    <location>
        <begin position="35"/>
        <end position="58"/>
    </location>
</feature>
<dbReference type="GO" id="GO:0006865">
    <property type="term" value="P:amino acid transport"/>
    <property type="evidence" value="ECO:0007669"/>
    <property type="project" value="UniProtKB-KW"/>
</dbReference>